<accession>A0A4T2BTX5</accession>
<feature type="compositionally biased region" description="Low complexity" evidence="9">
    <location>
        <begin position="428"/>
        <end position="445"/>
    </location>
</feature>
<dbReference type="PROSITE" id="PS50011">
    <property type="entry name" value="PROTEIN_KINASE_DOM"/>
    <property type="match status" value="1"/>
</dbReference>
<feature type="domain" description="Protein kinase" evidence="11">
    <location>
        <begin position="18"/>
        <end position="274"/>
    </location>
</feature>
<comment type="caution">
    <text evidence="13">The sequence shown here is derived from an EMBL/GenBank/DDBJ whole genome shotgun (WGS) entry which is preliminary data.</text>
</comment>
<dbReference type="OrthoDB" id="9762169at2"/>
<keyword evidence="4" id="KW-0547">Nucleotide-binding</keyword>
<dbReference type="SMART" id="SM00740">
    <property type="entry name" value="PASTA"/>
    <property type="match status" value="3"/>
</dbReference>
<evidence type="ECO:0000256" key="10">
    <source>
        <dbReference type="SAM" id="Phobius"/>
    </source>
</evidence>
<dbReference type="GO" id="GO:0005524">
    <property type="term" value="F:ATP binding"/>
    <property type="evidence" value="ECO:0007669"/>
    <property type="project" value="UniProtKB-KW"/>
</dbReference>
<dbReference type="CDD" id="cd14014">
    <property type="entry name" value="STKc_PknB_like"/>
    <property type="match status" value="1"/>
</dbReference>
<dbReference type="AlphaFoldDB" id="A0A4T2BTX5"/>
<feature type="domain" description="PASTA" evidence="12">
    <location>
        <begin position="653"/>
        <end position="719"/>
    </location>
</feature>
<name>A0A4T2BTX5_9MICO</name>
<dbReference type="Gene3D" id="1.10.510.10">
    <property type="entry name" value="Transferase(Phosphotransferase) domain 1"/>
    <property type="match status" value="1"/>
</dbReference>
<protein>
    <recommendedName>
        <fullName evidence="1">non-specific serine/threonine protein kinase</fullName>
        <ecNumber evidence="1">2.7.11.1</ecNumber>
    </recommendedName>
</protein>
<organism evidence="13 14">
    <name type="scientific">Subtercola vilae</name>
    <dbReference type="NCBI Taxonomy" id="2056433"/>
    <lineage>
        <taxon>Bacteria</taxon>
        <taxon>Bacillati</taxon>
        <taxon>Actinomycetota</taxon>
        <taxon>Actinomycetes</taxon>
        <taxon>Micrococcales</taxon>
        <taxon>Microbacteriaceae</taxon>
        <taxon>Subtercola</taxon>
    </lineage>
</organism>
<feature type="domain" description="PASTA" evidence="12">
    <location>
        <begin position="516"/>
        <end position="583"/>
    </location>
</feature>
<evidence type="ECO:0000256" key="8">
    <source>
        <dbReference type="ARBA" id="ARBA00048679"/>
    </source>
</evidence>
<keyword evidence="6" id="KW-0067">ATP-binding</keyword>
<gene>
    <name evidence="13" type="ORF">D4765_13035</name>
</gene>
<evidence type="ECO:0000313" key="14">
    <source>
        <dbReference type="Proteomes" id="UP000306192"/>
    </source>
</evidence>
<reference evidence="13 14" key="1">
    <citation type="journal article" date="2019" name="Microorganisms">
        <title>Systematic Affiliation and Genome Analysis of Subtercola vilae DB165(T) with Particular Emphasis on Cold Adaptation of an Isolate from a High-Altitude Cold Volcano Lake.</title>
        <authorList>
            <person name="Villalobos A.S."/>
            <person name="Wiese J."/>
            <person name="Imhoff J.F."/>
            <person name="Dorador C."/>
            <person name="Keller A."/>
            <person name="Hentschel U."/>
        </authorList>
    </citation>
    <scope>NUCLEOTIDE SEQUENCE [LARGE SCALE GENOMIC DNA]</scope>
    <source>
        <strain evidence="13 14">DB165</strain>
    </source>
</reference>
<evidence type="ECO:0000313" key="13">
    <source>
        <dbReference type="EMBL" id="TIH34462.1"/>
    </source>
</evidence>
<dbReference type="EC" id="2.7.11.1" evidence="1"/>
<keyword evidence="5 13" id="KW-0418">Kinase</keyword>
<dbReference type="Gene3D" id="3.30.200.20">
    <property type="entry name" value="Phosphorylase Kinase, domain 1"/>
    <property type="match status" value="1"/>
</dbReference>
<comment type="catalytic activity">
    <reaction evidence="7">
        <text>L-threonyl-[protein] + ATP = O-phospho-L-threonyl-[protein] + ADP + H(+)</text>
        <dbReference type="Rhea" id="RHEA:46608"/>
        <dbReference type="Rhea" id="RHEA-COMP:11060"/>
        <dbReference type="Rhea" id="RHEA-COMP:11605"/>
        <dbReference type="ChEBI" id="CHEBI:15378"/>
        <dbReference type="ChEBI" id="CHEBI:30013"/>
        <dbReference type="ChEBI" id="CHEBI:30616"/>
        <dbReference type="ChEBI" id="CHEBI:61977"/>
        <dbReference type="ChEBI" id="CHEBI:456216"/>
        <dbReference type="EC" id="2.7.11.1"/>
    </reaction>
</comment>
<dbReference type="InterPro" id="IPR008271">
    <property type="entry name" value="Ser/Thr_kinase_AS"/>
</dbReference>
<evidence type="ECO:0000256" key="4">
    <source>
        <dbReference type="ARBA" id="ARBA00022741"/>
    </source>
</evidence>
<dbReference type="FunFam" id="1.10.510.10:FF:000021">
    <property type="entry name" value="Serine/threonine protein kinase"/>
    <property type="match status" value="1"/>
</dbReference>
<evidence type="ECO:0000256" key="3">
    <source>
        <dbReference type="ARBA" id="ARBA00022679"/>
    </source>
</evidence>
<evidence type="ECO:0000256" key="1">
    <source>
        <dbReference type="ARBA" id="ARBA00012513"/>
    </source>
</evidence>
<dbReference type="InterPro" id="IPR000719">
    <property type="entry name" value="Prot_kinase_dom"/>
</dbReference>
<evidence type="ECO:0000256" key="2">
    <source>
        <dbReference type="ARBA" id="ARBA00022527"/>
    </source>
</evidence>
<dbReference type="InterPro" id="IPR011009">
    <property type="entry name" value="Kinase-like_dom_sf"/>
</dbReference>
<keyword evidence="3" id="KW-0808">Transferase</keyword>
<comment type="catalytic activity">
    <reaction evidence="8">
        <text>L-seryl-[protein] + ATP = O-phospho-L-seryl-[protein] + ADP + H(+)</text>
        <dbReference type="Rhea" id="RHEA:17989"/>
        <dbReference type="Rhea" id="RHEA-COMP:9863"/>
        <dbReference type="Rhea" id="RHEA-COMP:11604"/>
        <dbReference type="ChEBI" id="CHEBI:15378"/>
        <dbReference type="ChEBI" id="CHEBI:29999"/>
        <dbReference type="ChEBI" id="CHEBI:30616"/>
        <dbReference type="ChEBI" id="CHEBI:83421"/>
        <dbReference type="ChEBI" id="CHEBI:456216"/>
        <dbReference type="EC" id="2.7.11.1"/>
    </reaction>
</comment>
<evidence type="ECO:0000256" key="7">
    <source>
        <dbReference type="ARBA" id="ARBA00047899"/>
    </source>
</evidence>
<evidence type="ECO:0000259" key="12">
    <source>
        <dbReference type="PROSITE" id="PS51178"/>
    </source>
</evidence>
<dbReference type="PROSITE" id="PS00108">
    <property type="entry name" value="PROTEIN_KINASE_ST"/>
    <property type="match status" value="1"/>
</dbReference>
<sequence>MTSAPADPMIDRLIDGRYEVHSRIARGGMATVYVANDLRLDRRVAIKIMHGHLADDDAFRERFVQEARSAARLAHPNVVSVFDQGQDSEMAYMVMEYLPGMTLRDLLKDYGRLTTEQTLDIMEAVLGGLAAAHKAGIVHRDVKPENVLLADDGRIKIGDFGLARAASANTATGQALLGTIAYLSPELLTRGVADARSDIYATGIMMYEMLVGEQPYKGEQPMQIAFQHANETVPAPSIANPSIPPEVDELVTWATSRDPNERPYDARVMLDRLLEAEAVATASIRATAQMLRASALETAVLPKSMFEVNGVGAAAGAAGGGFDAASADAQGEDEGETQVLRRPAKVRRAERKRAAADAAGLASAAGIAGAAGFGAAAGAGSTRIAPGASQLAGTGVAGATGFAGGTGFAAMPAITGETTKFGSTGLIGSSERGGASGAPGAPGYPHDYDAGFDNNDGSGSNDGSGHGIAVATRPAGPVEKLAARSSKRRRRGWWIVALVLLIAAASGGTGWYFSSGPGGQLGVPSVAGLTPDQASAALTGVGLQVSQGSATNPTVPAGTVIGSDPSGGAMVLNGSNITVIVSTGPAQLPVPPNLVGQAEAAAGQAVKDAGFTLAPSQTEFSSKNDTGTVMQVLGADGQPLGPTYAEQRPVTFMVSLGSVPNTVGKSSADANAALVAAGLASSVATESYSETVPTGVVISYALPADPTPVGATVTLEVSKGPAPVPVPDVTSKSWSDAKAALQAAGFTLAYNGLADLAPSAFTVRATDPVAGTSLPRGSKITVSFSGF</sequence>
<dbReference type="Pfam" id="PF00069">
    <property type="entry name" value="Pkinase"/>
    <property type="match status" value="1"/>
</dbReference>
<dbReference type="FunFam" id="3.30.200.20:FF:000035">
    <property type="entry name" value="Serine/threonine protein kinase Stk1"/>
    <property type="match status" value="1"/>
</dbReference>
<dbReference type="CDD" id="cd06577">
    <property type="entry name" value="PASTA_pknB"/>
    <property type="match status" value="2"/>
</dbReference>
<feature type="region of interest" description="Disordered" evidence="9">
    <location>
        <begin position="427"/>
        <end position="471"/>
    </location>
</feature>
<keyword evidence="10" id="KW-0812">Transmembrane</keyword>
<evidence type="ECO:0000256" key="5">
    <source>
        <dbReference type="ARBA" id="ARBA00022777"/>
    </source>
</evidence>
<keyword evidence="10" id="KW-0472">Membrane</keyword>
<dbReference type="GO" id="GO:0045717">
    <property type="term" value="P:negative regulation of fatty acid biosynthetic process"/>
    <property type="evidence" value="ECO:0007669"/>
    <property type="project" value="UniProtKB-ARBA"/>
</dbReference>
<dbReference type="PROSITE" id="PS51178">
    <property type="entry name" value="PASTA"/>
    <property type="match status" value="3"/>
</dbReference>
<dbReference type="GO" id="GO:0004674">
    <property type="term" value="F:protein serine/threonine kinase activity"/>
    <property type="evidence" value="ECO:0007669"/>
    <property type="project" value="UniProtKB-KW"/>
</dbReference>
<evidence type="ECO:0000256" key="9">
    <source>
        <dbReference type="SAM" id="MobiDB-lite"/>
    </source>
</evidence>
<dbReference type="SUPFAM" id="SSF56112">
    <property type="entry name" value="Protein kinase-like (PK-like)"/>
    <property type="match status" value="1"/>
</dbReference>
<dbReference type="PANTHER" id="PTHR43289">
    <property type="entry name" value="MITOGEN-ACTIVATED PROTEIN KINASE KINASE KINASE 20-RELATED"/>
    <property type="match status" value="1"/>
</dbReference>
<evidence type="ECO:0000256" key="6">
    <source>
        <dbReference type="ARBA" id="ARBA00022840"/>
    </source>
</evidence>
<dbReference type="InterPro" id="IPR005543">
    <property type="entry name" value="PASTA_dom"/>
</dbReference>
<feature type="domain" description="PASTA" evidence="12">
    <location>
        <begin position="720"/>
        <end position="786"/>
    </location>
</feature>
<dbReference type="RefSeq" id="WP_136642730.1">
    <property type="nucleotide sequence ID" value="NZ_QYRT01000026.1"/>
</dbReference>
<keyword evidence="10" id="KW-1133">Transmembrane helix</keyword>
<keyword evidence="14" id="KW-1185">Reference proteome</keyword>
<dbReference type="PANTHER" id="PTHR43289:SF34">
    <property type="entry name" value="SERINE_THREONINE-PROTEIN KINASE YBDM-RELATED"/>
    <property type="match status" value="1"/>
</dbReference>
<dbReference type="EMBL" id="QYRT01000026">
    <property type="protein sequence ID" value="TIH34462.1"/>
    <property type="molecule type" value="Genomic_DNA"/>
</dbReference>
<feature type="transmembrane region" description="Helical" evidence="10">
    <location>
        <begin position="493"/>
        <end position="513"/>
    </location>
</feature>
<keyword evidence="2" id="KW-0723">Serine/threonine-protein kinase</keyword>
<dbReference type="Proteomes" id="UP000306192">
    <property type="component" value="Unassembled WGS sequence"/>
</dbReference>
<dbReference type="SMART" id="SM00220">
    <property type="entry name" value="S_TKc"/>
    <property type="match status" value="1"/>
</dbReference>
<proteinExistence type="predicted"/>
<dbReference type="Gene3D" id="3.30.10.20">
    <property type="match status" value="4"/>
</dbReference>
<dbReference type="Pfam" id="PF03793">
    <property type="entry name" value="PASTA"/>
    <property type="match status" value="3"/>
</dbReference>
<evidence type="ECO:0000259" key="11">
    <source>
        <dbReference type="PROSITE" id="PS50011"/>
    </source>
</evidence>